<dbReference type="Gene3D" id="1.10.260.40">
    <property type="entry name" value="lambda repressor-like DNA-binding domains"/>
    <property type="match status" value="1"/>
</dbReference>
<feature type="domain" description="HTH cro/C1-type" evidence="2">
    <location>
        <begin position="24"/>
        <end position="74"/>
    </location>
</feature>
<protein>
    <recommendedName>
        <fullName evidence="2">HTH cro/C1-type domain-containing protein</fullName>
    </recommendedName>
</protein>
<name>A0ABN3AK56_9MICO</name>
<dbReference type="EMBL" id="BAAAQT010000004">
    <property type="protein sequence ID" value="GAA2171391.1"/>
    <property type="molecule type" value="Genomic_DNA"/>
</dbReference>
<dbReference type="CDD" id="cd00093">
    <property type="entry name" value="HTH_XRE"/>
    <property type="match status" value="1"/>
</dbReference>
<dbReference type="InterPro" id="IPR001387">
    <property type="entry name" value="Cro/C1-type_HTH"/>
</dbReference>
<proteinExistence type="predicted"/>
<dbReference type="RefSeq" id="WP_344339983.1">
    <property type="nucleotide sequence ID" value="NZ_BAAAQT010000004.1"/>
</dbReference>
<gene>
    <name evidence="3" type="ORF">GCM10009846_05060</name>
</gene>
<accession>A0ABN3AK56</accession>
<dbReference type="PROSITE" id="PS50943">
    <property type="entry name" value="HTH_CROC1"/>
    <property type="match status" value="1"/>
</dbReference>
<reference evidence="3 4" key="1">
    <citation type="journal article" date="2019" name="Int. J. Syst. Evol. Microbiol.">
        <title>The Global Catalogue of Microorganisms (GCM) 10K type strain sequencing project: providing services to taxonomists for standard genome sequencing and annotation.</title>
        <authorList>
            <consortium name="The Broad Institute Genomics Platform"/>
            <consortium name="The Broad Institute Genome Sequencing Center for Infectious Disease"/>
            <person name="Wu L."/>
            <person name="Ma J."/>
        </authorList>
    </citation>
    <scope>NUCLEOTIDE SEQUENCE [LARGE SCALE GENOMIC DNA]</scope>
    <source>
        <strain evidence="3 4">JCM 16026</strain>
    </source>
</reference>
<dbReference type="SUPFAM" id="SSF47413">
    <property type="entry name" value="lambda repressor-like DNA-binding domains"/>
    <property type="match status" value="1"/>
</dbReference>
<organism evidence="3 4">
    <name type="scientific">Agrococcus versicolor</name>
    <dbReference type="NCBI Taxonomy" id="501482"/>
    <lineage>
        <taxon>Bacteria</taxon>
        <taxon>Bacillati</taxon>
        <taxon>Actinomycetota</taxon>
        <taxon>Actinomycetes</taxon>
        <taxon>Micrococcales</taxon>
        <taxon>Microbacteriaceae</taxon>
        <taxon>Agrococcus</taxon>
    </lineage>
</organism>
<keyword evidence="4" id="KW-1185">Reference proteome</keyword>
<evidence type="ECO:0000259" key="2">
    <source>
        <dbReference type="PROSITE" id="PS50943"/>
    </source>
</evidence>
<dbReference type="Pfam" id="PF01381">
    <property type="entry name" value="HTH_3"/>
    <property type="match status" value="1"/>
</dbReference>
<evidence type="ECO:0000313" key="4">
    <source>
        <dbReference type="Proteomes" id="UP001501599"/>
    </source>
</evidence>
<dbReference type="InterPro" id="IPR010982">
    <property type="entry name" value="Lambda_DNA-bd_dom_sf"/>
</dbReference>
<sequence>MSINLKGASAAERARYAALVRPSRARLGMSQLELATIAGVDRTTVSNVERGAVAPQPDVLRRMLGALGIATDDGAEDLEVALWSAMIESLLRSLPDDAREAAADDAIAAIAHHVRETGSSEAAASIPRIDSMQRQHADLPLAAKRGTSRRDERHAD</sequence>
<dbReference type="Proteomes" id="UP001501599">
    <property type="component" value="Unassembled WGS sequence"/>
</dbReference>
<evidence type="ECO:0000313" key="3">
    <source>
        <dbReference type="EMBL" id="GAA2171391.1"/>
    </source>
</evidence>
<dbReference type="SMART" id="SM00530">
    <property type="entry name" value="HTH_XRE"/>
    <property type="match status" value="1"/>
</dbReference>
<feature type="region of interest" description="Disordered" evidence="1">
    <location>
        <begin position="119"/>
        <end position="156"/>
    </location>
</feature>
<comment type="caution">
    <text evidence="3">The sequence shown here is derived from an EMBL/GenBank/DDBJ whole genome shotgun (WGS) entry which is preliminary data.</text>
</comment>
<evidence type="ECO:0000256" key="1">
    <source>
        <dbReference type="SAM" id="MobiDB-lite"/>
    </source>
</evidence>